<dbReference type="Pfam" id="PF02399">
    <property type="entry name" value="Herpes_ori_bp"/>
    <property type="match status" value="1"/>
</dbReference>
<comment type="caution">
    <text evidence="2">The sequence shown here is derived from an EMBL/GenBank/DDBJ whole genome shotgun (WGS) entry which is preliminary data.</text>
</comment>
<protein>
    <submittedName>
        <fullName evidence="2">1625_t:CDS:1</fullName>
    </submittedName>
</protein>
<evidence type="ECO:0000259" key="1">
    <source>
        <dbReference type="Pfam" id="PF02399"/>
    </source>
</evidence>
<evidence type="ECO:0000313" key="3">
    <source>
        <dbReference type="Proteomes" id="UP001153678"/>
    </source>
</evidence>
<dbReference type="Proteomes" id="UP001153678">
    <property type="component" value="Unassembled WGS sequence"/>
</dbReference>
<dbReference type="EMBL" id="CAMKVN010001087">
    <property type="protein sequence ID" value="CAI2173611.1"/>
    <property type="molecule type" value="Genomic_DNA"/>
</dbReference>
<dbReference type="AlphaFoldDB" id="A0A9W4SLA7"/>
<name>A0A9W4SLA7_9GLOM</name>
<sequence length="278" mass="32349">MKTTDVKIQEDIFNGLIIATSSDFSKCSYHILYTSALLIDHHELKAFTELVYTITGEKFSRFINCKLPDNNWNELDHVRVQPPFSLRLKVKPWMLRIGLLKKRMKKAFGIFIIKCFWQDSDKPGEVFECDSSIAEKIRQENKNSSQSSHKYNEPFIATETYEKRYIKPLSNECDIYVRSPWKTGKTYVLENLAIPDDVNLHVLSTRHSYSNTITIRLNLKSYCDIDDNINLPDHKRVVCQIESLHRIINNCKCDKKCKCSPSQYDLCLDEIVLIIAQA</sequence>
<dbReference type="InterPro" id="IPR003450">
    <property type="entry name" value="Replication_origin-bd"/>
</dbReference>
<keyword evidence="3" id="KW-1185">Reference proteome</keyword>
<evidence type="ECO:0000313" key="2">
    <source>
        <dbReference type="EMBL" id="CAI2173611.1"/>
    </source>
</evidence>
<feature type="domain" description="Replication origin-binding protein" evidence="1">
    <location>
        <begin position="175"/>
        <end position="277"/>
    </location>
</feature>
<gene>
    <name evidence="2" type="ORF">FWILDA_LOCUS6173</name>
</gene>
<organism evidence="2 3">
    <name type="scientific">Funneliformis geosporum</name>
    <dbReference type="NCBI Taxonomy" id="1117311"/>
    <lineage>
        <taxon>Eukaryota</taxon>
        <taxon>Fungi</taxon>
        <taxon>Fungi incertae sedis</taxon>
        <taxon>Mucoromycota</taxon>
        <taxon>Glomeromycotina</taxon>
        <taxon>Glomeromycetes</taxon>
        <taxon>Glomerales</taxon>
        <taxon>Glomeraceae</taxon>
        <taxon>Funneliformis</taxon>
    </lineage>
</organism>
<dbReference type="GO" id="GO:0006260">
    <property type="term" value="P:DNA replication"/>
    <property type="evidence" value="ECO:0007669"/>
    <property type="project" value="InterPro"/>
</dbReference>
<proteinExistence type="predicted"/>
<dbReference type="GO" id="GO:0003688">
    <property type="term" value="F:DNA replication origin binding"/>
    <property type="evidence" value="ECO:0007669"/>
    <property type="project" value="InterPro"/>
</dbReference>
<reference evidence="2" key="1">
    <citation type="submission" date="2022-08" db="EMBL/GenBank/DDBJ databases">
        <authorList>
            <person name="Kallberg Y."/>
            <person name="Tangrot J."/>
            <person name="Rosling A."/>
        </authorList>
    </citation>
    <scope>NUCLEOTIDE SEQUENCE</scope>
    <source>
        <strain evidence="2">Wild A</strain>
    </source>
</reference>
<accession>A0A9W4SLA7</accession>
<dbReference type="GO" id="GO:0005524">
    <property type="term" value="F:ATP binding"/>
    <property type="evidence" value="ECO:0007669"/>
    <property type="project" value="InterPro"/>
</dbReference>